<protein>
    <submittedName>
        <fullName evidence="2">Uncharacterized protein</fullName>
    </submittedName>
</protein>
<reference evidence="2 3" key="1">
    <citation type="journal article" date="2023" name="Plants (Basel)">
        <title>Bridging the Gap: Combining Genomics and Transcriptomics Approaches to Understand Stylosanthes scabra, an Orphan Legume from the Brazilian Caatinga.</title>
        <authorList>
            <person name="Ferreira-Neto J.R.C."/>
            <person name="da Silva M.D."/>
            <person name="Binneck E."/>
            <person name="de Melo N.F."/>
            <person name="da Silva R.H."/>
            <person name="de Melo A.L.T.M."/>
            <person name="Pandolfi V."/>
            <person name="Bustamante F.O."/>
            <person name="Brasileiro-Vidal A.C."/>
            <person name="Benko-Iseppon A.M."/>
        </authorList>
    </citation>
    <scope>NUCLEOTIDE SEQUENCE [LARGE SCALE GENOMIC DNA]</scope>
    <source>
        <tissue evidence="2">Leaves</tissue>
    </source>
</reference>
<dbReference type="EMBL" id="JASCZI010094683">
    <property type="protein sequence ID" value="MED6153850.1"/>
    <property type="molecule type" value="Genomic_DNA"/>
</dbReference>
<name>A0ABU6TZI2_9FABA</name>
<feature type="non-terminal residue" evidence="2">
    <location>
        <position position="1"/>
    </location>
</feature>
<evidence type="ECO:0000256" key="1">
    <source>
        <dbReference type="SAM" id="MobiDB-lite"/>
    </source>
</evidence>
<feature type="region of interest" description="Disordered" evidence="1">
    <location>
        <begin position="1"/>
        <end position="33"/>
    </location>
</feature>
<sequence>RRGKNRERLRESVVEEQRAMASMPSPPLMVEGGDTGVVERSWLPPRCEWQKMVEFGVRERISNGENDWW</sequence>
<evidence type="ECO:0000313" key="2">
    <source>
        <dbReference type="EMBL" id="MED6153850.1"/>
    </source>
</evidence>
<keyword evidence="3" id="KW-1185">Reference proteome</keyword>
<comment type="caution">
    <text evidence="2">The sequence shown here is derived from an EMBL/GenBank/DDBJ whole genome shotgun (WGS) entry which is preliminary data.</text>
</comment>
<organism evidence="2 3">
    <name type="scientific">Stylosanthes scabra</name>
    <dbReference type="NCBI Taxonomy" id="79078"/>
    <lineage>
        <taxon>Eukaryota</taxon>
        <taxon>Viridiplantae</taxon>
        <taxon>Streptophyta</taxon>
        <taxon>Embryophyta</taxon>
        <taxon>Tracheophyta</taxon>
        <taxon>Spermatophyta</taxon>
        <taxon>Magnoliopsida</taxon>
        <taxon>eudicotyledons</taxon>
        <taxon>Gunneridae</taxon>
        <taxon>Pentapetalae</taxon>
        <taxon>rosids</taxon>
        <taxon>fabids</taxon>
        <taxon>Fabales</taxon>
        <taxon>Fabaceae</taxon>
        <taxon>Papilionoideae</taxon>
        <taxon>50 kb inversion clade</taxon>
        <taxon>dalbergioids sensu lato</taxon>
        <taxon>Dalbergieae</taxon>
        <taxon>Pterocarpus clade</taxon>
        <taxon>Stylosanthes</taxon>
    </lineage>
</organism>
<proteinExistence type="predicted"/>
<feature type="compositionally biased region" description="Basic and acidic residues" evidence="1">
    <location>
        <begin position="1"/>
        <end position="18"/>
    </location>
</feature>
<gene>
    <name evidence="2" type="ORF">PIB30_106032</name>
</gene>
<dbReference type="Proteomes" id="UP001341840">
    <property type="component" value="Unassembled WGS sequence"/>
</dbReference>
<evidence type="ECO:0000313" key="3">
    <source>
        <dbReference type="Proteomes" id="UP001341840"/>
    </source>
</evidence>
<accession>A0ABU6TZI2</accession>